<protein>
    <submittedName>
        <fullName evidence="5">Arylsulfatase</fullName>
    </submittedName>
</protein>
<evidence type="ECO:0000256" key="3">
    <source>
        <dbReference type="SAM" id="SignalP"/>
    </source>
</evidence>
<keyword evidence="6" id="KW-1185">Reference proteome</keyword>
<dbReference type="InterPro" id="IPR050738">
    <property type="entry name" value="Sulfatase"/>
</dbReference>
<keyword evidence="3" id="KW-0732">Signal</keyword>
<proteinExistence type="inferred from homology"/>
<dbReference type="InterPro" id="IPR017850">
    <property type="entry name" value="Alkaline_phosphatase_core_sf"/>
</dbReference>
<dbReference type="AlphaFoldDB" id="A0A6C2UH22"/>
<dbReference type="SUPFAM" id="SSF53649">
    <property type="entry name" value="Alkaline phosphatase-like"/>
    <property type="match status" value="1"/>
</dbReference>
<feature type="signal peptide" evidence="3">
    <location>
        <begin position="1"/>
        <end position="26"/>
    </location>
</feature>
<feature type="chain" id="PRO_5028948826" evidence="3">
    <location>
        <begin position="27"/>
        <end position="477"/>
    </location>
</feature>
<gene>
    <name evidence="5" type="primary">atsA_122</name>
    <name evidence="5" type="ORF">SCARR_01286</name>
</gene>
<feature type="domain" description="Sulfatase N-terminal" evidence="4">
    <location>
        <begin position="31"/>
        <end position="358"/>
    </location>
</feature>
<accession>A0A6C2UH22</accession>
<dbReference type="PANTHER" id="PTHR42693:SF53">
    <property type="entry name" value="ENDO-4-O-SULFATASE"/>
    <property type="match status" value="1"/>
</dbReference>
<dbReference type="Pfam" id="PF00884">
    <property type="entry name" value="Sulfatase"/>
    <property type="match status" value="1"/>
</dbReference>
<dbReference type="Gene3D" id="3.40.720.10">
    <property type="entry name" value="Alkaline Phosphatase, subunit A"/>
    <property type="match status" value="1"/>
</dbReference>
<dbReference type="InterPro" id="IPR000917">
    <property type="entry name" value="Sulfatase_N"/>
</dbReference>
<evidence type="ECO:0000313" key="5">
    <source>
        <dbReference type="EMBL" id="VGO19229.1"/>
    </source>
</evidence>
<dbReference type="Gene3D" id="3.30.1120.10">
    <property type="match status" value="1"/>
</dbReference>
<evidence type="ECO:0000256" key="2">
    <source>
        <dbReference type="ARBA" id="ARBA00022801"/>
    </source>
</evidence>
<name>A0A6C2UH22_9BACT</name>
<reference evidence="5 6" key="1">
    <citation type="submission" date="2019-04" db="EMBL/GenBank/DDBJ databases">
        <authorList>
            <person name="Van Vliet M D."/>
        </authorList>
    </citation>
    <scope>NUCLEOTIDE SEQUENCE [LARGE SCALE GENOMIC DNA]</scope>
    <source>
        <strain evidence="5 6">F21</strain>
    </source>
</reference>
<sequence length="477" mass="52513">MGKIRNRVKTCLLIFAVCALGFGVEAETQTPNIILMMADDLGYGDTGFNGNKIIKTPHMDALAKRGITLTHFYSGNSVCSPTRATCLTGRHHDRFGIYGANQAHLPAQEITLARMLKSKGYTTGHFGKWHLGTLSKTMSAKGEKRKPELNFAPPWERDYDASFVVESAICTWNPGLGKRAKNNPFYENGVALDGSDESLLGGAARVVVDRAVPFIEQAVADKKPFLAVVWFNAPHEDIEAGPEYLKMYEGHGEAAHFYGCITELDEQVGRIFQTLEKSGAAENTLIFFCSDNGPEGKQAAGRRMGTTDGLRGRKRALYDGGVRVPAFAVWPGKIEAGIESGAILSTLDYFPTIGKLVDYQMPDARPLDGQDILPVLIGKSEARERAIPFRYANGTSSLVKDGYKLLMPAGELYDLSKDRAEENDVAAQFPERVDNMKRELIAFFQSVEKSHSGADYKDPAYQPVNKWKSLKLNKGKK</sequence>
<dbReference type="RefSeq" id="WP_136060645.1">
    <property type="nucleotide sequence ID" value="NZ_CAAHFH010000001.1"/>
</dbReference>
<dbReference type="PANTHER" id="PTHR42693">
    <property type="entry name" value="ARYLSULFATASE FAMILY MEMBER"/>
    <property type="match status" value="1"/>
</dbReference>
<dbReference type="Proteomes" id="UP000346198">
    <property type="component" value="Unassembled WGS sequence"/>
</dbReference>
<evidence type="ECO:0000259" key="4">
    <source>
        <dbReference type="Pfam" id="PF00884"/>
    </source>
</evidence>
<dbReference type="GO" id="GO:0004065">
    <property type="term" value="F:arylsulfatase activity"/>
    <property type="evidence" value="ECO:0007669"/>
    <property type="project" value="TreeGrafter"/>
</dbReference>
<organism evidence="5 6">
    <name type="scientific">Pontiella sulfatireligans</name>
    <dbReference type="NCBI Taxonomy" id="2750658"/>
    <lineage>
        <taxon>Bacteria</taxon>
        <taxon>Pseudomonadati</taxon>
        <taxon>Kiritimatiellota</taxon>
        <taxon>Kiritimatiellia</taxon>
        <taxon>Kiritimatiellales</taxon>
        <taxon>Pontiellaceae</taxon>
        <taxon>Pontiella</taxon>
    </lineage>
</organism>
<comment type="similarity">
    <text evidence="1">Belongs to the sulfatase family.</text>
</comment>
<evidence type="ECO:0000313" key="6">
    <source>
        <dbReference type="Proteomes" id="UP000346198"/>
    </source>
</evidence>
<evidence type="ECO:0000256" key="1">
    <source>
        <dbReference type="ARBA" id="ARBA00008779"/>
    </source>
</evidence>
<keyword evidence="2" id="KW-0378">Hydrolase</keyword>
<dbReference type="EMBL" id="CAAHFH010000001">
    <property type="protein sequence ID" value="VGO19229.1"/>
    <property type="molecule type" value="Genomic_DNA"/>
</dbReference>